<dbReference type="GO" id="GO:0012505">
    <property type="term" value="C:endomembrane system"/>
    <property type="evidence" value="ECO:0007669"/>
    <property type="project" value="TreeGrafter"/>
</dbReference>
<comment type="caution">
    <text evidence="2">The sequence shown here is derived from an EMBL/GenBank/DDBJ whole genome shotgun (WGS) entry which is preliminary data.</text>
</comment>
<protein>
    <recommendedName>
        <fullName evidence="5">Cytochrome b5 heme-binding domain-containing protein</fullName>
    </recommendedName>
</protein>
<evidence type="ECO:0000313" key="3">
    <source>
        <dbReference type="EMBL" id="KAK7026280.1"/>
    </source>
</evidence>
<dbReference type="AlphaFoldDB" id="A0AAW0AQN8"/>
<dbReference type="EMBL" id="JAWWNJ010000032">
    <property type="protein sequence ID" value="KAK7026280.1"/>
    <property type="molecule type" value="Genomic_DNA"/>
</dbReference>
<proteinExistence type="predicted"/>
<dbReference type="InterPro" id="IPR036400">
    <property type="entry name" value="Cyt_B5-like_heme/steroid_sf"/>
</dbReference>
<dbReference type="Gene3D" id="3.10.120.10">
    <property type="entry name" value="Cytochrome b5-like heme/steroid binding domain"/>
    <property type="match status" value="1"/>
</dbReference>
<reference evidence="2 4" key="1">
    <citation type="journal article" date="2024" name="J Genomics">
        <title>Draft genome sequencing and assembly of Favolaschia claudopus CIRM-BRFM 2984 isolated from oak limbs.</title>
        <authorList>
            <person name="Navarro D."/>
            <person name="Drula E."/>
            <person name="Chaduli D."/>
            <person name="Cazenave R."/>
            <person name="Ahrendt S."/>
            <person name="Wang J."/>
            <person name="Lipzen A."/>
            <person name="Daum C."/>
            <person name="Barry K."/>
            <person name="Grigoriev I.V."/>
            <person name="Favel A."/>
            <person name="Rosso M.N."/>
            <person name="Martin F."/>
        </authorList>
    </citation>
    <scope>NUCLEOTIDE SEQUENCE [LARGE SCALE GENOMIC DNA]</scope>
    <source>
        <strain evidence="2 4">CIRM-BRFM 2984</strain>
    </source>
</reference>
<evidence type="ECO:0000313" key="2">
    <source>
        <dbReference type="EMBL" id="KAK7015268.1"/>
    </source>
</evidence>
<sequence>MSLSDAQSIPPLPSLKPNINSNLNIETLPLMTLAELAIPEDGYEFGPRILVVLKGLVFDVTRSQELFGPAGLFKAYPTKDITYALAKGSTLEADTQVIGTLGLTRREKENLERWFIMFKNRFEVIGRTEQFNR</sequence>
<evidence type="ECO:0000313" key="4">
    <source>
        <dbReference type="Proteomes" id="UP001362999"/>
    </source>
</evidence>
<organism evidence="2 4">
    <name type="scientific">Favolaschia claudopus</name>
    <dbReference type="NCBI Taxonomy" id="2862362"/>
    <lineage>
        <taxon>Eukaryota</taxon>
        <taxon>Fungi</taxon>
        <taxon>Dikarya</taxon>
        <taxon>Basidiomycota</taxon>
        <taxon>Agaricomycotina</taxon>
        <taxon>Agaricomycetes</taxon>
        <taxon>Agaricomycetidae</taxon>
        <taxon>Agaricales</taxon>
        <taxon>Marasmiineae</taxon>
        <taxon>Mycenaceae</taxon>
        <taxon>Favolaschia</taxon>
    </lineage>
</organism>
<accession>A0AAW0AQN8</accession>
<dbReference type="Proteomes" id="UP001362999">
    <property type="component" value="Unassembled WGS sequence"/>
</dbReference>
<dbReference type="PANTHER" id="PTHR10281">
    <property type="entry name" value="MEMBRANE-ASSOCIATED PROGESTERONE RECEPTOR COMPONENT-RELATED"/>
    <property type="match status" value="1"/>
</dbReference>
<dbReference type="InterPro" id="IPR050577">
    <property type="entry name" value="MAPR/NEUFC/NENF-like"/>
</dbReference>
<dbReference type="EMBL" id="JAWWNJ010000054">
    <property type="protein sequence ID" value="KAK7015268.1"/>
    <property type="molecule type" value="Genomic_DNA"/>
</dbReference>
<gene>
    <name evidence="3" type="ORF">R3P38DRAFT_2948936</name>
    <name evidence="2" type="ORF">R3P38DRAFT_2996610</name>
    <name evidence="1" type="ORF">R3P38DRAFT_3105362</name>
</gene>
<dbReference type="GO" id="GO:0016020">
    <property type="term" value="C:membrane"/>
    <property type="evidence" value="ECO:0007669"/>
    <property type="project" value="TreeGrafter"/>
</dbReference>
<name>A0AAW0AQN8_9AGAR</name>
<keyword evidence="4" id="KW-1185">Reference proteome</keyword>
<dbReference type="SUPFAM" id="SSF55856">
    <property type="entry name" value="Cytochrome b5-like heme/steroid binding domain"/>
    <property type="match status" value="1"/>
</dbReference>
<evidence type="ECO:0000313" key="1">
    <source>
        <dbReference type="EMBL" id="KAK6984304.1"/>
    </source>
</evidence>
<dbReference type="PANTHER" id="PTHR10281:SF76">
    <property type="entry name" value="CALCUTTA CUP-RELATED"/>
    <property type="match status" value="1"/>
</dbReference>
<dbReference type="EMBL" id="JAWWNJ010000139">
    <property type="protein sequence ID" value="KAK6984304.1"/>
    <property type="molecule type" value="Genomic_DNA"/>
</dbReference>
<evidence type="ECO:0008006" key="5">
    <source>
        <dbReference type="Google" id="ProtNLM"/>
    </source>
</evidence>